<dbReference type="Proteomes" id="UP000483820">
    <property type="component" value="Chromosome II"/>
</dbReference>
<sequence length="880" mass="99581">MTNFKRTKRSNTFDCNKDGFSGNVVLSSSVVHDELMATDLRVDAPEMASSPLINSENVVLASSSNGVEAPEMASSPLISTENVLLVSSSCLMDAPSSDDSAESVNVSPNREENLFLIDDSAKSQSNDEKMISFSDYAKLSRQMEKLKKENRKLRRLIPRETPSSSRLEGAVEIAVRAFDKLKLKEFSNLKNCESRNARLKALVKISQLIAGETNLNSFYVSFARFSRSNNFPWSQSITAEESLHLKTYLNMSDRSYGRLKRAMKTYTSFDTLAPLAKVRKAGDDMGVVNEYEIERKENNTAEITIKNVQMSLNKRCQNLFNAGVLDNTNTPINLTIMGDKGGKSTKVVIAIGEGKNTNSPDNLLILKMYYGDDKYAELREKLEDVGEQLSRLKTISYTDNNGTVIEKEIVFFLTGDVMFLCACFGHTGPSSTYPCVICYYSKSSCNGLLKMGEWDINDVCNMRNYELDSQNGSFNVKQGWKPIFPFIKPQYIIPPLLHIIMGISDKFIYRNLVKMASIADSFTPEEVDVLMKSMKRTSAINSLNDKVNLEQEWLDSYARDIRNVETIRNTWNSIYTSKVFRTSTDKCDANFCIFKELVSNGYNNVPYMCKCSSCGLELHAECCGIIKDSQKAMISANSHSVVCYKCNGFTKVSHIRKIVESHYSELSILHQKQLAYVEKLKSSLESVSSNLPPSGPCATAFEDVLYKDLKLIRKSYHGGCFNGNDTYKMYRPENIDKILKVFENTPNLQFSEYKKEIESLRKMMKHLGSIMSYSSTQNLTSAQQLDLSITLQSFLIELRTAYPDMTVTPKLHILASHVIPFIEKFGVWGKTSEQSIEHFHRLLARLERQFEQVPDIITRYKCILLSHSLENLRHDTLFKS</sequence>
<dbReference type="InterPro" id="IPR009689">
    <property type="entry name" value="DUF1280"/>
</dbReference>
<organism evidence="1 2">
    <name type="scientific">Caenorhabditis remanei</name>
    <name type="common">Caenorhabditis vulgaris</name>
    <dbReference type="NCBI Taxonomy" id="31234"/>
    <lineage>
        <taxon>Eukaryota</taxon>
        <taxon>Metazoa</taxon>
        <taxon>Ecdysozoa</taxon>
        <taxon>Nematoda</taxon>
        <taxon>Chromadorea</taxon>
        <taxon>Rhabditida</taxon>
        <taxon>Rhabditina</taxon>
        <taxon>Rhabditomorpha</taxon>
        <taxon>Rhabditoidea</taxon>
        <taxon>Rhabditidae</taxon>
        <taxon>Peloderinae</taxon>
        <taxon>Caenorhabditis</taxon>
    </lineage>
</organism>
<reference evidence="1 2" key="1">
    <citation type="submission" date="2019-12" db="EMBL/GenBank/DDBJ databases">
        <title>Chromosome-level assembly of the Caenorhabditis remanei genome.</title>
        <authorList>
            <person name="Teterina A.A."/>
            <person name="Willis J.H."/>
            <person name="Phillips P.C."/>
        </authorList>
    </citation>
    <scope>NUCLEOTIDE SEQUENCE [LARGE SCALE GENOMIC DNA]</scope>
    <source>
        <strain evidence="1 2">PX506</strain>
        <tissue evidence="1">Whole organism</tissue>
    </source>
</reference>
<dbReference type="KEGG" id="crq:GCK72_007799"/>
<dbReference type="PANTHER" id="PTHR31424">
    <property type="entry name" value="PROTEIN CBG23806"/>
    <property type="match status" value="1"/>
</dbReference>
<dbReference type="GeneID" id="78774528"/>
<protein>
    <submittedName>
        <fullName evidence="1">Uncharacterized protein</fullName>
    </submittedName>
</protein>
<dbReference type="Pfam" id="PF06918">
    <property type="entry name" value="DUF1280"/>
    <property type="match status" value="1"/>
</dbReference>
<dbReference type="PANTHER" id="PTHR31424:SF3">
    <property type="entry name" value="RING-TYPE DOMAIN-CONTAINING PROTEIN"/>
    <property type="match status" value="1"/>
</dbReference>
<dbReference type="AlphaFoldDB" id="A0A6A5HI67"/>
<dbReference type="CTD" id="78774528"/>
<evidence type="ECO:0000313" key="2">
    <source>
        <dbReference type="Proteomes" id="UP000483820"/>
    </source>
</evidence>
<dbReference type="EMBL" id="WUAV01000002">
    <property type="protein sequence ID" value="KAF1767840.1"/>
    <property type="molecule type" value="Genomic_DNA"/>
</dbReference>
<proteinExistence type="predicted"/>
<comment type="caution">
    <text evidence="1">The sequence shown here is derived from an EMBL/GenBank/DDBJ whole genome shotgun (WGS) entry which is preliminary data.</text>
</comment>
<dbReference type="RefSeq" id="XP_053590649.1">
    <property type="nucleotide sequence ID" value="XM_053726455.1"/>
</dbReference>
<evidence type="ECO:0000313" key="1">
    <source>
        <dbReference type="EMBL" id="KAF1767840.1"/>
    </source>
</evidence>
<gene>
    <name evidence="1" type="ORF">GCK72_007799</name>
</gene>
<accession>A0A6A5HI67</accession>
<name>A0A6A5HI67_CAERE</name>